<dbReference type="InterPro" id="IPR052664">
    <property type="entry name" value="BTB-MATH_domain_protein"/>
</dbReference>
<dbReference type="InterPro" id="IPR000210">
    <property type="entry name" value="BTB/POZ_dom"/>
</dbReference>
<accession>A0A9P1I4T6</accession>
<feature type="domain" description="BTB" evidence="1">
    <location>
        <begin position="155"/>
        <end position="220"/>
    </location>
</feature>
<keyword evidence="3" id="KW-1185">Reference proteome</keyword>
<evidence type="ECO:0000313" key="2">
    <source>
        <dbReference type="EMBL" id="CAI5438207.1"/>
    </source>
</evidence>
<evidence type="ECO:0000313" key="3">
    <source>
        <dbReference type="Proteomes" id="UP001152747"/>
    </source>
</evidence>
<dbReference type="PROSITE" id="PS50097">
    <property type="entry name" value="BTB"/>
    <property type="match status" value="1"/>
</dbReference>
<dbReference type="Proteomes" id="UP001152747">
    <property type="component" value="Unassembled WGS sequence"/>
</dbReference>
<dbReference type="InterPro" id="IPR008974">
    <property type="entry name" value="TRAF-like"/>
</dbReference>
<gene>
    <name evidence="2" type="ORF">CAMP_LOCUS844</name>
</gene>
<dbReference type="PANTHER" id="PTHR22743">
    <property type="entry name" value="MEPRIN/TRAF-LIKE MATH FAMILY-C.ELEGANS"/>
    <property type="match status" value="1"/>
</dbReference>
<dbReference type="SMART" id="SM00225">
    <property type="entry name" value="BTB"/>
    <property type="match status" value="1"/>
</dbReference>
<protein>
    <recommendedName>
        <fullName evidence="1">BTB domain-containing protein</fullName>
    </recommendedName>
</protein>
<dbReference type="EMBL" id="CANHGI010000001">
    <property type="protein sequence ID" value="CAI5438207.1"/>
    <property type="molecule type" value="Genomic_DNA"/>
</dbReference>
<dbReference type="InterPro" id="IPR011333">
    <property type="entry name" value="SKP1/BTB/POZ_sf"/>
</dbReference>
<dbReference type="SUPFAM" id="SSF54695">
    <property type="entry name" value="POZ domain"/>
    <property type="match status" value="1"/>
</dbReference>
<dbReference type="CDD" id="cd18186">
    <property type="entry name" value="BTB_POZ_ZBTB_KLHL-like"/>
    <property type="match status" value="1"/>
</dbReference>
<evidence type="ECO:0000259" key="1">
    <source>
        <dbReference type="PROSITE" id="PS50097"/>
    </source>
</evidence>
<dbReference type="Gene3D" id="2.60.210.10">
    <property type="entry name" value="Apoptosis, Tumor Necrosis Factor Receptor Associated Protein 2, Chain A"/>
    <property type="match status" value="1"/>
</dbReference>
<sequence length="311" mass="35980">MVSPPSKKFCLINPKSENIPFFQNPISKEDVVLSWRFDNFKNLLKEQAESGVINIEGFQWKIKLKRSDENGVSLLTVTTEFLGNDTKKENKTWMCNRLHKSIRLKNDRDYTACFNGNDTNFVSTERNNFSGNESLQINDLIQRYYDFSENILGYTDVTIEAGGIQFFVNKGYICTVSTYFFDLFVNQQHPDSTLKHINLDPDSMACLLSSLYTPLLFIPVGRLEQFMSLADQFGVQSLKIQCQNTLFYSSKLTLFTKIKLAETFGYSQLMTTLLSLFKSTKEIKSFTEHEKFEELQLPTRYLIMKTLLKFA</sequence>
<dbReference type="Pfam" id="PF00651">
    <property type="entry name" value="BTB"/>
    <property type="match status" value="1"/>
</dbReference>
<reference evidence="2" key="1">
    <citation type="submission" date="2022-11" db="EMBL/GenBank/DDBJ databases">
        <authorList>
            <person name="Kikuchi T."/>
        </authorList>
    </citation>
    <scope>NUCLEOTIDE SEQUENCE</scope>
    <source>
        <strain evidence="2">PS1010</strain>
    </source>
</reference>
<proteinExistence type="predicted"/>
<comment type="caution">
    <text evidence="2">The sequence shown here is derived from an EMBL/GenBank/DDBJ whole genome shotgun (WGS) entry which is preliminary data.</text>
</comment>
<name>A0A9P1I4T6_9PELO</name>
<organism evidence="2 3">
    <name type="scientific">Caenorhabditis angaria</name>
    <dbReference type="NCBI Taxonomy" id="860376"/>
    <lineage>
        <taxon>Eukaryota</taxon>
        <taxon>Metazoa</taxon>
        <taxon>Ecdysozoa</taxon>
        <taxon>Nematoda</taxon>
        <taxon>Chromadorea</taxon>
        <taxon>Rhabditida</taxon>
        <taxon>Rhabditina</taxon>
        <taxon>Rhabditomorpha</taxon>
        <taxon>Rhabditoidea</taxon>
        <taxon>Rhabditidae</taxon>
        <taxon>Peloderinae</taxon>
        <taxon>Caenorhabditis</taxon>
    </lineage>
</organism>
<dbReference type="PANTHER" id="PTHR22743:SF168">
    <property type="entry name" value="BTB DOMAIN-CONTAINING PROTEIN"/>
    <property type="match status" value="1"/>
</dbReference>
<dbReference type="AlphaFoldDB" id="A0A9P1I4T6"/>
<dbReference type="Gene3D" id="3.30.710.10">
    <property type="entry name" value="Potassium Channel Kv1.1, Chain A"/>
    <property type="match status" value="1"/>
</dbReference>